<name>A0A166LQ08_COLIC</name>
<dbReference type="Proteomes" id="UP000076584">
    <property type="component" value="Unassembled WGS sequence"/>
</dbReference>
<protein>
    <submittedName>
        <fullName evidence="2">Mucoidy inhibitor-like protein</fullName>
    </submittedName>
</protein>
<comment type="caution">
    <text evidence="2">The sequence shown here is derived from an EMBL/GenBank/DDBJ whole genome shotgun (WGS) entry which is preliminary data.</text>
</comment>
<sequence length="281" mass="30608">MGELTAQAVPRIPRKDPIMMARQTGGNEEYERREYHHMAFSPITNQNANTVEESGLTTTYDLPGTKNLSPRPTHPSSASLGHIIITKSKPVAYLKAKIRITSRLTLLKGETGLTPDDTFLGRTRLPRCSDGDILSCSLGIYPAIKINYPKVDVRRTITGLFSRENSSVYMRSVTVSNTRAAPGKPVSLLVLDQLPVSEAERLKVNLLVPKGLVVNGSGVSTGRPARGGKDDVNWGKAAASLKKGGQIDWQVALNAGRAMSLNWNILLLCHLVTLLLTVEDQ</sequence>
<reference evidence="2 3" key="1">
    <citation type="submission" date="2015-06" db="EMBL/GenBank/DDBJ databases">
        <title>Survival trade-offs in plant roots during colonization by closely related pathogenic and mutualistic fungi.</title>
        <authorList>
            <person name="Hacquard S."/>
            <person name="Kracher B."/>
            <person name="Hiruma K."/>
            <person name="Weinman A."/>
            <person name="Muench P."/>
            <person name="Garrido Oter R."/>
            <person name="Ver Loren van Themaat E."/>
            <person name="Dallerey J.-F."/>
            <person name="Damm U."/>
            <person name="Henrissat B."/>
            <person name="Lespinet O."/>
            <person name="Thon M."/>
            <person name="Kemen E."/>
            <person name="McHardy A.C."/>
            <person name="Schulze-Lefert P."/>
            <person name="O'Connell R.J."/>
        </authorList>
    </citation>
    <scope>NUCLEOTIDE SEQUENCE [LARGE SCALE GENOMIC DNA]</scope>
    <source>
        <strain evidence="2 3">MAFF 238704</strain>
    </source>
</reference>
<dbReference type="InterPro" id="IPR037291">
    <property type="entry name" value="DUF4139"/>
</dbReference>
<dbReference type="STRING" id="1573173.A0A166LQ08"/>
<organism evidence="2 3">
    <name type="scientific">Colletotrichum incanum</name>
    <name type="common">Soybean anthracnose fungus</name>
    <dbReference type="NCBI Taxonomy" id="1573173"/>
    <lineage>
        <taxon>Eukaryota</taxon>
        <taxon>Fungi</taxon>
        <taxon>Dikarya</taxon>
        <taxon>Ascomycota</taxon>
        <taxon>Pezizomycotina</taxon>
        <taxon>Sordariomycetes</taxon>
        <taxon>Hypocreomycetidae</taxon>
        <taxon>Glomerellales</taxon>
        <taxon>Glomerellaceae</taxon>
        <taxon>Colletotrichum</taxon>
        <taxon>Colletotrichum spaethianum species complex</taxon>
    </lineage>
</organism>
<dbReference type="EMBL" id="LFIW01002730">
    <property type="protein sequence ID" value="KZL63800.1"/>
    <property type="molecule type" value="Genomic_DNA"/>
</dbReference>
<keyword evidence="3" id="KW-1185">Reference proteome</keyword>
<accession>A0A166LQ08</accession>
<dbReference type="PANTHER" id="PTHR31005:SF8">
    <property type="entry name" value="DUF4139 DOMAIN-CONTAINING PROTEIN"/>
    <property type="match status" value="1"/>
</dbReference>
<proteinExistence type="predicted"/>
<dbReference type="PANTHER" id="PTHR31005">
    <property type="entry name" value="DUF4139 DOMAIN-CONTAINING PROTEIN"/>
    <property type="match status" value="1"/>
</dbReference>
<dbReference type="InterPro" id="IPR011935">
    <property type="entry name" value="CHP02231"/>
</dbReference>
<gene>
    <name evidence="2" type="ORF">CI238_12432</name>
</gene>
<dbReference type="AlphaFoldDB" id="A0A166LQ08"/>
<feature type="domain" description="DUF4139" evidence="1">
    <location>
        <begin position="42"/>
        <end position="261"/>
    </location>
</feature>
<evidence type="ECO:0000259" key="1">
    <source>
        <dbReference type="Pfam" id="PF13598"/>
    </source>
</evidence>
<evidence type="ECO:0000313" key="3">
    <source>
        <dbReference type="Proteomes" id="UP000076584"/>
    </source>
</evidence>
<evidence type="ECO:0000313" key="2">
    <source>
        <dbReference type="EMBL" id="KZL63800.1"/>
    </source>
</evidence>
<dbReference type="Pfam" id="PF13598">
    <property type="entry name" value="DUF4139"/>
    <property type="match status" value="1"/>
</dbReference>